<evidence type="ECO:0000313" key="2">
    <source>
        <dbReference type="EMBL" id="PEN06947.1"/>
    </source>
</evidence>
<dbReference type="AlphaFoldDB" id="A0A2H3NSZ1"/>
<evidence type="ECO:0000313" key="3">
    <source>
        <dbReference type="Proteomes" id="UP000221024"/>
    </source>
</evidence>
<dbReference type="EMBL" id="PDEP01000006">
    <property type="protein sequence ID" value="PEN06947.1"/>
    <property type="molecule type" value="Genomic_DNA"/>
</dbReference>
<dbReference type="InterPro" id="IPR011047">
    <property type="entry name" value="Quinoprotein_ADH-like_sf"/>
</dbReference>
<reference evidence="2 3" key="1">
    <citation type="submission" date="2017-10" db="EMBL/GenBank/DDBJ databases">
        <title>Draft genome of Longimonas halophila.</title>
        <authorList>
            <person name="Goh K.M."/>
            <person name="Shamsir M.S."/>
            <person name="Lim S.W."/>
        </authorList>
    </citation>
    <scope>NUCLEOTIDE SEQUENCE [LARGE SCALE GENOMIC DNA]</scope>
    <source>
        <strain evidence="2 3">KCTC 42399</strain>
    </source>
</reference>
<proteinExistence type="predicted"/>
<feature type="domain" description="Pyrrolo-quinoline quinone repeat" evidence="1">
    <location>
        <begin position="273"/>
        <end position="412"/>
    </location>
</feature>
<keyword evidence="3" id="KW-1185">Reference proteome</keyword>
<dbReference type="SMART" id="SM00564">
    <property type="entry name" value="PQQ"/>
    <property type="match status" value="6"/>
</dbReference>
<evidence type="ECO:0000259" key="1">
    <source>
        <dbReference type="Pfam" id="PF13360"/>
    </source>
</evidence>
<accession>A0A2H3NSZ1</accession>
<dbReference type="OrthoDB" id="7012117at2"/>
<dbReference type="PROSITE" id="PS51257">
    <property type="entry name" value="PROKAR_LIPOPROTEIN"/>
    <property type="match status" value="1"/>
</dbReference>
<gene>
    <name evidence="2" type="ORF">CRI93_07320</name>
</gene>
<comment type="caution">
    <text evidence="2">The sequence shown here is derived from an EMBL/GenBank/DDBJ whole genome shotgun (WGS) entry which is preliminary data.</text>
</comment>
<dbReference type="SUPFAM" id="SSF50998">
    <property type="entry name" value="Quinoprotein alcohol dehydrogenase-like"/>
    <property type="match status" value="1"/>
</dbReference>
<dbReference type="Gene3D" id="2.130.10.10">
    <property type="entry name" value="YVTN repeat-like/Quinoprotein amine dehydrogenase"/>
    <property type="match status" value="2"/>
</dbReference>
<dbReference type="PANTHER" id="PTHR34512:SF30">
    <property type="entry name" value="OUTER MEMBRANE PROTEIN ASSEMBLY FACTOR BAMB"/>
    <property type="match status" value="1"/>
</dbReference>
<dbReference type="InterPro" id="IPR002372">
    <property type="entry name" value="PQQ_rpt_dom"/>
</dbReference>
<dbReference type="Proteomes" id="UP000221024">
    <property type="component" value="Unassembled WGS sequence"/>
</dbReference>
<protein>
    <recommendedName>
        <fullName evidence="1">Pyrrolo-quinoline quinone repeat domain-containing protein</fullName>
    </recommendedName>
</protein>
<dbReference type="Gene3D" id="2.40.10.480">
    <property type="match status" value="1"/>
</dbReference>
<feature type="domain" description="Pyrrolo-quinoline quinone repeat" evidence="1">
    <location>
        <begin position="41"/>
        <end position="139"/>
    </location>
</feature>
<dbReference type="InterPro" id="IPR018391">
    <property type="entry name" value="PQQ_b-propeller_rpt"/>
</dbReference>
<sequence length="415" mass="46265">MYCIMKRLQIVVVIALIFPFLLGGVFIGCDLFGGANDDGIEPGEVAWWHEHNQWEVYKTQPAISEERAFFASDGHVRAFHLSTGELIWKSDPLIGGDRPRFSSHKLLRDGTTLYVNSQRNVWSLDASTGQLLWQTRISDFQSIRRAKMAENSTHLFLGGAGEVVRLRKDDGTVDLRIELDRLLHPEAEEQLAYDPEVFNDDMLVVPASYFFDGAEEIYGNVFAYDAHTGELLWEHELPLKRRPRPNSSDSTTIGAGTYGLDISDEYVIVPYGASVRALDQRTGEVIWDNFLEGYGFHAGATIAYDRVYVGSGSNSSLADPSVLSLDLRTGDLLWATPTPRGTLSTIIAASDDRVYLNNSLANTLYVMDAFDGDVIWERQAPRELSSNDGFTSPIAVGEDYMVVNGSDRVFAFKKP</sequence>
<dbReference type="Pfam" id="PF13360">
    <property type="entry name" value="PQQ_2"/>
    <property type="match status" value="2"/>
</dbReference>
<organism evidence="2 3">
    <name type="scientific">Longimonas halophila</name>
    <dbReference type="NCBI Taxonomy" id="1469170"/>
    <lineage>
        <taxon>Bacteria</taxon>
        <taxon>Pseudomonadati</taxon>
        <taxon>Rhodothermota</taxon>
        <taxon>Rhodothermia</taxon>
        <taxon>Rhodothermales</taxon>
        <taxon>Salisaetaceae</taxon>
        <taxon>Longimonas</taxon>
    </lineage>
</organism>
<dbReference type="InterPro" id="IPR015943">
    <property type="entry name" value="WD40/YVTN_repeat-like_dom_sf"/>
</dbReference>
<dbReference type="PANTHER" id="PTHR34512">
    <property type="entry name" value="CELL SURFACE PROTEIN"/>
    <property type="match status" value="1"/>
</dbReference>
<name>A0A2H3NSZ1_9BACT</name>